<dbReference type="EMBL" id="FNID01000014">
    <property type="protein sequence ID" value="SDN23390.1"/>
    <property type="molecule type" value="Genomic_DNA"/>
</dbReference>
<keyword evidence="2" id="KW-1185">Reference proteome</keyword>
<dbReference type="Proteomes" id="UP000199182">
    <property type="component" value="Unassembled WGS sequence"/>
</dbReference>
<reference evidence="1 2" key="1">
    <citation type="submission" date="2016-10" db="EMBL/GenBank/DDBJ databases">
        <authorList>
            <person name="de Groot N.N."/>
        </authorList>
    </citation>
    <scope>NUCLEOTIDE SEQUENCE [LARGE SCALE GENOMIC DNA]</scope>
    <source>
        <strain evidence="1 2">CGMCC 1.5012</strain>
    </source>
</reference>
<dbReference type="InterPro" id="IPR034660">
    <property type="entry name" value="DinB/YfiT-like"/>
</dbReference>
<evidence type="ECO:0000313" key="1">
    <source>
        <dbReference type="EMBL" id="SDN23390.1"/>
    </source>
</evidence>
<name>A0A1G9ZQ80_9FIRM</name>
<accession>A0A1G9ZQ80</accession>
<proteinExistence type="predicted"/>
<evidence type="ECO:0000313" key="2">
    <source>
        <dbReference type="Proteomes" id="UP000199182"/>
    </source>
</evidence>
<gene>
    <name evidence="1" type="ORF">SAMN05192585_11411</name>
</gene>
<organism evidence="1 2">
    <name type="scientific">Acetanaerobacterium elongatum</name>
    <dbReference type="NCBI Taxonomy" id="258515"/>
    <lineage>
        <taxon>Bacteria</taxon>
        <taxon>Bacillati</taxon>
        <taxon>Bacillota</taxon>
        <taxon>Clostridia</taxon>
        <taxon>Eubacteriales</taxon>
        <taxon>Oscillospiraceae</taxon>
        <taxon>Acetanaerobacterium</taxon>
    </lineage>
</organism>
<protein>
    <submittedName>
        <fullName evidence="1">DinB superfamily protein</fullName>
    </submittedName>
</protein>
<sequence>MQTRLKEIILKPEYIEETVALLHKMHSLVHAAAVYGGGQTTYLDEVVSGLTEPAFRTMPTKKDVTVAWDIWHITRIEDLTANILIADGEQVLNDAWLKRLGVAVKDTGNAMTDEEIIAFSNAVNKDALLEYRVAVGRRTREILSFLTLSSLKRKMRKDQLDRILNEGGVTEHPQSNWLLDFWGKKTVAGLCQMPITRHQIVHLNDCVKLKVKCSKIK</sequence>
<dbReference type="AlphaFoldDB" id="A0A1G9ZQ80"/>
<dbReference type="Gene3D" id="1.20.120.450">
    <property type="entry name" value="dinb family like domain"/>
    <property type="match status" value="1"/>
</dbReference>
<dbReference type="SUPFAM" id="SSF109854">
    <property type="entry name" value="DinB/YfiT-like putative metalloenzymes"/>
    <property type="match status" value="1"/>
</dbReference>
<dbReference type="STRING" id="258515.SAMN05192585_11411"/>